<accession>A0AAN9VEH9</accession>
<protein>
    <recommendedName>
        <fullName evidence="4">Odorant binding protein</fullName>
    </recommendedName>
</protein>
<keyword evidence="3" id="KW-1185">Reference proteome</keyword>
<evidence type="ECO:0000256" key="1">
    <source>
        <dbReference type="SAM" id="SignalP"/>
    </source>
</evidence>
<dbReference type="AlphaFoldDB" id="A0AAN9VEH9"/>
<evidence type="ECO:0000313" key="3">
    <source>
        <dbReference type="Proteomes" id="UP001378592"/>
    </source>
</evidence>
<dbReference type="Proteomes" id="UP001378592">
    <property type="component" value="Unassembled WGS sequence"/>
</dbReference>
<keyword evidence="1" id="KW-0732">Signal</keyword>
<feature type="signal peptide" evidence="1">
    <location>
        <begin position="1"/>
        <end position="23"/>
    </location>
</feature>
<name>A0AAN9VEH9_9ORTH</name>
<reference evidence="2 3" key="1">
    <citation type="submission" date="2024-03" db="EMBL/GenBank/DDBJ databases">
        <title>The genome assembly and annotation of the cricket Gryllus longicercus Weissman &amp; Gray.</title>
        <authorList>
            <person name="Szrajer S."/>
            <person name="Gray D."/>
            <person name="Ylla G."/>
        </authorList>
    </citation>
    <scope>NUCLEOTIDE SEQUENCE [LARGE SCALE GENOMIC DNA]</scope>
    <source>
        <strain evidence="2">DAG 2021-001</strain>
        <tissue evidence="2">Whole body minus gut</tissue>
    </source>
</reference>
<dbReference type="EMBL" id="JAZDUA010000232">
    <property type="protein sequence ID" value="KAK7863380.1"/>
    <property type="molecule type" value="Genomic_DNA"/>
</dbReference>
<sequence length="238" mass="26853">MALGNGARVRMLVLCALFHSFVADVMNTGKTETLLSTAGRIQTRRKRGEDPEEEQFCCWFPWNGTMVQPYITCGILDRRQKRPYGVPVYSDAGEPNFSEATYCRNGSAAATTTSAPATDDSEEDAVLCTATPSDDCRIRCIYSTTGVLNAQRRPRKRRLAMHWIKRLNSTAGFEVPIKQAVDLCLSLHDRLIQENGTANVDMCVLQTQLHYCIEENVGRYCPRRFRTRMVVDEVCEEP</sequence>
<gene>
    <name evidence="2" type="ORF">R5R35_004344</name>
</gene>
<evidence type="ECO:0008006" key="4">
    <source>
        <dbReference type="Google" id="ProtNLM"/>
    </source>
</evidence>
<feature type="chain" id="PRO_5042816395" description="Odorant binding protein" evidence="1">
    <location>
        <begin position="24"/>
        <end position="238"/>
    </location>
</feature>
<proteinExistence type="predicted"/>
<organism evidence="2 3">
    <name type="scientific">Gryllus longicercus</name>
    <dbReference type="NCBI Taxonomy" id="2509291"/>
    <lineage>
        <taxon>Eukaryota</taxon>
        <taxon>Metazoa</taxon>
        <taxon>Ecdysozoa</taxon>
        <taxon>Arthropoda</taxon>
        <taxon>Hexapoda</taxon>
        <taxon>Insecta</taxon>
        <taxon>Pterygota</taxon>
        <taxon>Neoptera</taxon>
        <taxon>Polyneoptera</taxon>
        <taxon>Orthoptera</taxon>
        <taxon>Ensifera</taxon>
        <taxon>Gryllidea</taxon>
        <taxon>Grylloidea</taxon>
        <taxon>Gryllidae</taxon>
        <taxon>Gryllinae</taxon>
        <taxon>Gryllus</taxon>
    </lineage>
</organism>
<comment type="caution">
    <text evidence="2">The sequence shown here is derived from an EMBL/GenBank/DDBJ whole genome shotgun (WGS) entry which is preliminary data.</text>
</comment>
<evidence type="ECO:0000313" key="2">
    <source>
        <dbReference type="EMBL" id="KAK7863380.1"/>
    </source>
</evidence>